<organism evidence="1">
    <name type="scientific">Acinetobacter sp. A1-4-2</name>
    <dbReference type="NCBI Taxonomy" id="3156489"/>
    <lineage>
        <taxon>Bacteria</taxon>
        <taxon>Pseudomonadati</taxon>
        <taxon>Pseudomonadota</taxon>
        <taxon>Gammaproteobacteria</taxon>
        <taxon>Moraxellales</taxon>
        <taxon>Moraxellaceae</taxon>
        <taxon>Acinetobacter</taxon>
    </lineage>
</organism>
<accession>A0AAU7SZU4</accession>
<dbReference type="RefSeq" id="WP_349929453.1">
    <property type="nucleotide sequence ID" value="NZ_CP157981.1"/>
</dbReference>
<dbReference type="AlphaFoldDB" id="A0AAU7SZU4"/>
<reference evidence="1" key="1">
    <citation type="submission" date="2024-06" db="EMBL/GenBank/DDBJ databases">
        <authorList>
            <person name="Song Z."/>
        </authorList>
    </citation>
    <scope>NUCLEOTIDE SEQUENCE</scope>
    <source>
        <strain evidence="1">A1-4-2</strain>
    </source>
</reference>
<sequence length="55" mass="6539">MSIGAIFKTIAVFLMQFWSKIPPEAKDKIFEEILKQLEKILRAFYKKFKDKQSSK</sequence>
<dbReference type="EMBL" id="CP157981">
    <property type="protein sequence ID" value="XBU16675.1"/>
    <property type="molecule type" value="Genomic_DNA"/>
</dbReference>
<gene>
    <name evidence="1" type="ORF">ABJ384_05800</name>
</gene>
<evidence type="ECO:0000313" key="1">
    <source>
        <dbReference type="EMBL" id="XBU16675.1"/>
    </source>
</evidence>
<protein>
    <submittedName>
        <fullName evidence="1">Uncharacterized protein</fullName>
    </submittedName>
</protein>
<proteinExistence type="predicted"/>
<name>A0AAU7SZU4_9GAMM</name>